<comment type="caution">
    <text evidence="1">The sequence shown here is derived from an EMBL/GenBank/DDBJ whole genome shotgun (WGS) entry which is preliminary data.</text>
</comment>
<evidence type="ECO:0000313" key="1">
    <source>
        <dbReference type="EMBL" id="EMJ34154.1"/>
    </source>
</evidence>
<reference evidence="1 2" key="1">
    <citation type="submission" date="2013-01" db="EMBL/GenBank/DDBJ databases">
        <authorList>
            <person name="Harkins D.M."/>
            <person name="Durkin A.S."/>
            <person name="Brinkac L.M."/>
            <person name="Haft D.H."/>
            <person name="Selengut J.D."/>
            <person name="Sanka R."/>
            <person name="DePew J."/>
            <person name="Purushe J."/>
            <person name="Peacock S.J."/>
            <person name="Thaipadungpanit J."/>
            <person name="Wuthiekanun V.W."/>
            <person name="Day N.P."/>
            <person name="Vinetz J.M."/>
            <person name="Sutton G.G."/>
            <person name="Nierman W.C."/>
            <person name="Fouts D.E."/>
        </authorList>
    </citation>
    <scope>NUCLEOTIDE SEQUENCE [LARGE SCALE GENOMIC DNA]</scope>
    <source>
        <strain evidence="1 2">FPW1039</strain>
    </source>
</reference>
<organism evidence="1 2">
    <name type="scientific">Leptospira interrogans str. FPW1039</name>
    <dbReference type="NCBI Taxonomy" id="1193040"/>
    <lineage>
        <taxon>Bacteria</taxon>
        <taxon>Pseudomonadati</taxon>
        <taxon>Spirochaetota</taxon>
        <taxon>Spirochaetia</taxon>
        <taxon>Leptospirales</taxon>
        <taxon>Leptospiraceae</taxon>
        <taxon>Leptospira</taxon>
    </lineage>
</organism>
<evidence type="ECO:0000313" key="2">
    <source>
        <dbReference type="Proteomes" id="UP000012164"/>
    </source>
</evidence>
<keyword evidence="1" id="KW-0238">DNA-binding</keyword>
<sequence length="41" mass="4761">MSIRWRVSPKAVSESLKLGRKTIFVWLRKYKEDGEKGLIPG</sequence>
<dbReference type="Proteomes" id="UP000012164">
    <property type="component" value="Unassembled WGS sequence"/>
</dbReference>
<proteinExistence type="predicted"/>
<name>A0A0F6I7X9_LEPIR</name>
<dbReference type="EMBL" id="AKWR02000244">
    <property type="protein sequence ID" value="EMJ34154.1"/>
    <property type="molecule type" value="Genomic_DNA"/>
</dbReference>
<gene>
    <name evidence="1" type="ORF">LEP1GSC079_2149</name>
</gene>
<protein>
    <submittedName>
        <fullName evidence="1">DNA-binding helix-turn-helix protein</fullName>
    </submittedName>
</protein>
<dbReference type="GO" id="GO:0003677">
    <property type="term" value="F:DNA binding"/>
    <property type="evidence" value="ECO:0007669"/>
    <property type="project" value="UniProtKB-KW"/>
</dbReference>
<accession>A0A0F6I7X9</accession>
<dbReference type="AlphaFoldDB" id="A0A0F6I7X9"/>